<reference evidence="1 2" key="1">
    <citation type="submission" date="2018-02" db="EMBL/GenBank/DDBJ databases">
        <title>Comparative genomes isolates from brazilian mangrove.</title>
        <authorList>
            <person name="Araujo J.E."/>
            <person name="Taketani R.G."/>
            <person name="Silva M.C.P."/>
            <person name="Loureco M.V."/>
            <person name="Andreote F.D."/>
        </authorList>
    </citation>
    <scope>NUCLEOTIDE SEQUENCE [LARGE SCALE GENOMIC DNA]</scope>
    <source>
        <strain evidence="1 2">HEX-2 MGV</strain>
    </source>
</reference>
<dbReference type="OrthoDB" id="9896418at2"/>
<dbReference type="RefSeq" id="WP_105353459.1">
    <property type="nucleotide sequence ID" value="NZ_PUIA01000037.1"/>
</dbReference>
<comment type="caution">
    <text evidence="1">The sequence shown here is derived from an EMBL/GenBank/DDBJ whole genome shotgun (WGS) entry which is preliminary data.</text>
</comment>
<dbReference type="EMBL" id="PUIA01000037">
    <property type="protein sequence ID" value="PQO31057.1"/>
    <property type="molecule type" value="Genomic_DNA"/>
</dbReference>
<name>A0A2S8FFY2_9BACT</name>
<sequence length="100" mass="11682">MGLEYFAKLDQPLDPRQNAVLFDLLAQRFGLIRLSQSDCELRLQTPDRANDSWEAVRIAVKPQEVYVCFSGWNGHEYPRLLEFISQWMAEAGFTCHFQEE</sequence>
<protein>
    <submittedName>
        <fullName evidence="1">Uncharacterized protein</fullName>
    </submittedName>
</protein>
<evidence type="ECO:0000313" key="1">
    <source>
        <dbReference type="EMBL" id="PQO31057.1"/>
    </source>
</evidence>
<gene>
    <name evidence="1" type="ORF">C5Y96_11905</name>
</gene>
<accession>A0A2S8FFY2</accession>
<dbReference type="Proteomes" id="UP000240009">
    <property type="component" value="Unassembled WGS sequence"/>
</dbReference>
<organism evidence="1 2">
    <name type="scientific">Blastopirellula marina</name>
    <dbReference type="NCBI Taxonomy" id="124"/>
    <lineage>
        <taxon>Bacteria</taxon>
        <taxon>Pseudomonadati</taxon>
        <taxon>Planctomycetota</taxon>
        <taxon>Planctomycetia</taxon>
        <taxon>Pirellulales</taxon>
        <taxon>Pirellulaceae</taxon>
        <taxon>Blastopirellula</taxon>
    </lineage>
</organism>
<dbReference type="AlphaFoldDB" id="A0A2S8FFY2"/>
<proteinExistence type="predicted"/>
<evidence type="ECO:0000313" key="2">
    <source>
        <dbReference type="Proteomes" id="UP000240009"/>
    </source>
</evidence>